<proteinExistence type="predicted"/>
<feature type="domain" description="DUF4371" evidence="2">
    <location>
        <begin position="245"/>
        <end position="442"/>
    </location>
</feature>
<dbReference type="SUPFAM" id="SSF53098">
    <property type="entry name" value="Ribonuclease H-like"/>
    <property type="match status" value="1"/>
</dbReference>
<feature type="compositionally biased region" description="Basic and acidic residues" evidence="1">
    <location>
        <begin position="20"/>
        <end position="32"/>
    </location>
</feature>
<dbReference type="Proteomes" id="UP000829291">
    <property type="component" value="Chromosome 5"/>
</dbReference>
<dbReference type="PANTHER" id="PTHR45749:SF23">
    <property type="entry name" value="ZINC FINGER MYM-TYPE PROTEIN 1-LIKE"/>
    <property type="match status" value="1"/>
</dbReference>
<feature type="compositionally biased region" description="Basic and acidic residues" evidence="1">
    <location>
        <begin position="46"/>
        <end position="68"/>
    </location>
</feature>
<organism evidence="3 4">
    <name type="scientific">Neodiprion lecontei</name>
    <name type="common">Redheaded pine sawfly</name>
    <dbReference type="NCBI Taxonomy" id="441921"/>
    <lineage>
        <taxon>Eukaryota</taxon>
        <taxon>Metazoa</taxon>
        <taxon>Ecdysozoa</taxon>
        <taxon>Arthropoda</taxon>
        <taxon>Hexapoda</taxon>
        <taxon>Insecta</taxon>
        <taxon>Pterygota</taxon>
        <taxon>Neoptera</taxon>
        <taxon>Endopterygota</taxon>
        <taxon>Hymenoptera</taxon>
        <taxon>Tenthredinoidea</taxon>
        <taxon>Diprionidae</taxon>
        <taxon>Diprioninae</taxon>
        <taxon>Neodiprion</taxon>
    </lineage>
</organism>
<evidence type="ECO:0000256" key="1">
    <source>
        <dbReference type="SAM" id="MobiDB-lite"/>
    </source>
</evidence>
<dbReference type="PANTHER" id="PTHR45749">
    <property type="match status" value="1"/>
</dbReference>
<dbReference type="GeneID" id="124294753"/>
<dbReference type="RefSeq" id="XP_046597641.1">
    <property type="nucleotide sequence ID" value="XM_046741685.1"/>
</dbReference>
<accession>A0ABM3GBJ4</accession>
<feature type="region of interest" description="Disordered" evidence="1">
    <location>
        <begin position="1"/>
        <end position="88"/>
    </location>
</feature>
<sequence>MSDRHKTPRVFASGSQKRKLQAERVKKSEESLAKTPKLTSFFTSLNKEEIPQDPKKTTGDSTVYRDVDNIQDNPEGPEAEVSSGDTTQFSVTESQTQKEAELSEELSGLKNDIGLWPVNITKEMIDYWAKKGSTELQNCDQVSLQNSVPQNQPRDTSNFVRKCTKNMFTRRNKNQETVNRFWLCFSPTTGKIYCYACKLMSTQNTKLSGEGFSDWKHASDRLCEHEISKTHLESVMSLLQRGRVTGRIDQELAMQVAQQIVYWRKNLKIIVSTIKFIAERGLAFRGDNEIVGSPRNGNFLGILELLAEYEPILATHLKTHANKGSGHVNYLSSTICEELITCMGDKVLTEIVSRIKKSKYYSVSVDSTPDESHIDQLTIVVRYMEGSMPKERFLTFLPNCDHSGKATANALLTFLGDHQIDIMDCRGQSYDNAANMSGKYKGMQALILEKHHLSAFVPCCGHSLNLVGKAAANSCPSAVQFFDFVQNLYTFFTGSTERYGILIEKLSKKKSGQFYVLKKLSDTRWSCRAEATKAIVDGYSEIEEALTSISSDKEQKDIARNEAAHLLQKMSSLETALFAIFWNDILERFNATNKMLQDPQMILESAMRALESLKSFVESKRNDFDKYEEAAKKISQTDKYVQSRTRTRTRNVRLNPLDYGKAQDANLSPKEKYKVSAFIPVVD</sequence>
<gene>
    <name evidence="4" type="primary">LOC124294753</name>
</gene>
<evidence type="ECO:0000313" key="4">
    <source>
        <dbReference type="RefSeq" id="XP_046597641.1"/>
    </source>
</evidence>
<name>A0ABM3GBJ4_NEOLC</name>
<reference evidence="4" key="1">
    <citation type="submission" date="2025-08" db="UniProtKB">
        <authorList>
            <consortium name="RefSeq"/>
        </authorList>
    </citation>
    <scope>IDENTIFICATION</scope>
    <source>
        <tissue evidence="4">Thorax and Abdomen</tissue>
    </source>
</reference>
<dbReference type="Pfam" id="PF14291">
    <property type="entry name" value="DUF4371"/>
    <property type="match status" value="1"/>
</dbReference>
<dbReference type="InterPro" id="IPR012337">
    <property type="entry name" value="RNaseH-like_sf"/>
</dbReference>
<protein>
    <submittedName>
        <fullName evidence="4">Zinc finger MYM-type protein 1-like</fullName>
    </submittedName>
</protein>
<keyword evidence="3" id="KW-1185">Reference proteome</keyword>
<evidence type="ECO:0000313" key="3">
    <source>
        <dbReference type="Proteomes" id="UP000829291"/>
    </source>
</evidence>
<evidence type="ECO:0000259" key="2">
    <source>
        <dbReference type="Pfam" id="PF14291"/>
    </source>
</evidence>
<dbReference type="InterPro" id="IPR025398">
    <property type="entry name" value="DUF4371"/>
</dbReference>